<evidence type="ECO:0000256" key="4">
    <source>
        <dbReference type="PROSITE-ProRule" id="PRU00335"/>
    </source>
</evidence>
<gene>
    <name evidence="6" type="ORF">ETSY2_19165</name>
</gene>
<dbReference type="Pfam" id="PF00440">
    <property type="entry name" value="TetR_N"/>
    <property type="match status" value="1"/>
</dbReference>
<name>W4M6V6_9BACT</name>
<dbReference type="InterPro" id="IPR009057">
    <property type="entry name" value="Homeodomain-like_sf"/>
</dbReference>
<dbReference type="Proteomes" id="UP000019140">
    <property type="component" value="Unassembled WGS sequence"/>
</dbReference>
<dbReference type="Gene3D" id="1.10.357.10">
    <property type="entry name" value="Tetracycline Repressor, domain 2"/>
    <property type="match status" value="1"/>
</dbReference>
<dbReference type="GO" id="GO:0003700">
    <property type="term" value="F:DNA-binding transcription factor activity"/>
    <property type="evidence" value="ECO:0007669"/>
    <property type="project" value="TreeGrafter"/>
</dbReference>
<dbReference type="SUPFAM" id="SSF46689">
    <property type="entry name" value="Homeodomain-like"/>
    <property type="match status" value="1"/>
</dbReference>
<evidence type="ECO:0000259" key="5">
    <source>
        <dbReference type="PROSITE" id="PS50977"/>
    </source>
</evidence>
<feature type="DNA-binding region" description="H-T-H motif" evidence="4">
    <location>
        <begin position="39"/>
        <end position="58"/>
    </location>
</feature>
<dbReference type="HOGENOM" id="CLU_1244473_0_0_7"/>
<organism evidence="6 7">
    <name type="scientific">Candidatus Entotheonella gemina</name>
    <dbReference type="NCBI Taxonomy" id="1429439"/>
    <lineage>
        <taxon>Bacteria</taxon>
        <taxon>Pseudomonadati</taxon>
        <taxon>Nitrospinota/Tectimicrobiota group</taxon>
        <taxon>Candidatus Tectimicrobiota</taxon>
        <taxon>Candidatus Entotheonellia</taxon>
        <taxon>Candidatus Entotheonellales</taxon>
        <taxon>Candidatus Entotheonellaceae</taxon>
        <taxon>Candidatus Entotheonella</taxon>
    </lineage>
</organism>
<evidence type="ECO:0000313" key="7">
    <source>
        <dbReference type="Proteomes" id="UP000019140"/>
    </source>
</evidence>
<reference evidence="6 7" key="1">
    <citation type="journal article" date="2014" name="Nature">
        <title>An environmental bacterial taxon with a large and distinct metabolic repertoire.</title>
        <authorList>
            <person name="Wilson M.C."/>
            <person name="Mori T."/>
            <person name="Ruckert C."/>
            <person name="Uria A.R."/>
            <person name="Helf M.J."/>
            <person name="Takada K."/>
            <person name="Gernert C."/>
            <person name="Steffens U.A."/>
            <person name="Heycke N."/>
            <person name="Schmitt S."/>
            <person name="Rinke C."/>
            <person name="Helfrich E.J."/>
            <person name="Brachmann A.O."/>
            <person name="Gurgui C."/>
            <person name="Wakimoto T."/>
            <person name="Kracht M."/>
            <person name="Crusemann M."/>
            <person name="Hentschel U."/>
            <person name="Abe I."/>
            <person name="Matsunaga S."/>
            <person name="Kalinowski J."/>
            <person name="Takeyama H."/>
            <person name="Piel J."/>
        </authorList>
    </citation>
    <scope>NUCLEOTIDE SEQUENCE [LARGE SCALE GENOMIC DNA]</scope>
    <source>
        <strain evidence="7">TSY2</strain>
    </source>
</reference>
<keyword evidence="3" id="KW-0804">Transcription</keyword>
<evidence type="ECO:0000256" key="1">
    <source>
        <dbReference type="ARBA" id="ARBA00023015"/>
    </source>
</evidence>
<sequence>MKSDQSIRKPRQDRSRRTLEAMLDAVEVLIAERGVDVLKLSDIAARAGYTTGAIYARFRDKEALLEQLYDRFVTRAIETMDQGYATLTAEGVDLTEALTLWVRTLIAHQRQNWSLRNAFLTRIQIEESYRLRSRDLTLHAAWVLRQVLEQHHDRIAHDDLDQAAGMAALIIYATIEQAITLREPVSVYLPASDDVLVAELVRVLMAYFEPPQAGA</sequence>
<dbReference type="AlphaFoldDB" id="W4M6V6"/>
<comment type="caution">
    <text evidence="6">The sequence shown here is derived from an EMBL/GenBank/DDBJ whole genome shotgun (WGS) entry which is preliminary data.</text>
</comment>
<feature type="domain" description="HTH tetR-type" evidence="5">
    <location>
        <begin position="16"/>
        <end position="76"/>
    </location>
</feature>
<dbReference type="PANTHER" id="PTHR30055">
    <property type="entry name" value="HTH-TYPE TRANSCRIPTIONAL REGULATOR RUTR"/>
    <property type="match status" value="1"/>
</dbReference>
<keyword evidence="1" id="KW-0805">Transcription regulation</keyword>
<keyword evidence="7" id="KW-1185">Reference proteome</keyword>
<dbReference type="InterPro" id="IPR050109">
    <property type="entry name" value="HTH-type_TetR-like_transc_reg"/>
</dbReference>
<accession>W4M6V6</accession>
<protein>
    <recommendedName>
        <fullName evidence="5">HTH tetR-type domain-containing protein</fullName>
    </recommendedName>
</protein>
<dbReference type="PANTHER" id="PTHR30055:SF234">
    <property type="entry name" value="HTH-TYPE TRANSCRIPTIONAL REGULATOR BETI"/>
    <property type="match status" value="1"/>
</dbReference>
<dbReference type="EMBL" id="AZHX01000786">
    <property type="protein sequence ID" value="ETX06089.1"/>
    <property type="molecule type" value="Genomic_DNA"/>
</dbReference>
<proteinExistence type="predicted"/>
<evidence type="ECO:0000256" key="3">
    <source>
        <dbReference type="ARBA" id="ARBA00023163"/>
    </source>
</evidence>
<keyword evidence="2 4" id="KW-0238">DNA-binding</keyword>
<evidence type="ECO:0000313" key="6">
    <source>
        <dbReference type="EMBL" id="ETX06089.1"/>
    </source>
</evidence>
<dbReference type="PROSITE" id="PS50977">
    <property type="entry name" value="HTH_TETR_2"/>
    <property type="match status" value="1"/>
</dbReference>
<evidence type="ECO:0000256" key="2">
    <source>
        <dbReference type="ARBA" id="ARBA00023125"/>
    </source>
</evidence>
<dbReference type="InterPro" id="IPR001647">
    <property type="entry name" value="HTH_TetR"/>
</dbReference>
<dbReference type="GO" id="GO:0000976">
    <property type="term" value="F:transcription cis-regulatory region binding"/>
    <property type="evidence" value="ECO:0007669"/>
    <property type="project" value="TreeGrafter"/>
</dbReference>
<dbReference type="PRINTS" id="PR00455">
    <property type="entry name" value="HTHTETR"/>
</dbReference>